<proteinExistence type="predicted"/>
<gene>
    <name evidence="3" type="ORF">CONCODRAFT_73900</name>
</gene>
<feature type="region of interest" description="Disordered" evidence="1">
    <location>
        <begin position="56"/>
        <end position="116"/>
    </location>
</feature>
<dbReference type="Proteomes" id="UP000070444">
    <property type="component" value="Unassembled WGS sequence"/>
</dbReference>
<name>A0A137NTR2_CONC2</name>
<dbReference type="AlphaFoldDB" id="A0A137NTR2"/>
<evidence type="ECO:0000256" key="2">
    <source>
        <dbReference type="SAM" id="SignalP"/>
    </source>
</evidence>
<organism evidence="3 4">
    <name type="scientific">Conidiobolus coronatus (strain ATCC 28846 / CBS 209.66 / NRRL 28638)</name>
    <name type="common">Delacroixia coronata</name>
    <dbReference type="NCBI Taxonomy" id="796925"/>
    <lineage>
        <taxon>Eukaryota</taxon>
        <taxon>Fungi</taxon>
        <taxon>Fungi incertae sedis</taxon>
        <taxon>Zoopagomycota</taxon>
        <taxon>Entomophthoromycotina</taxon>
        <taxon>Entomophthoromycetes</taxon>
        <taxon>Entomophthorales</taxon>
        <taxon>Ancylistaceae</taxon>
        <taxon>Conidiobolus</taxon>
    </lineage>
</organism>
<dbReference type="EMBL" id="KQ964765">
    <property type="protein sequence ID" value="KXN66116.1"/>
    <property type="molecule type" value="Genomic_DNA"/>
</dbReference>
<protein>
    <submittedName>
        <fullName evidence="3">Uncharacterized protein</fullName>
    </submittedName>
</protein>
<keyword evidence="2" id="KW-0732">Signal</keyword>
<keyword evidence="4" id="KW-1185">Reference proteome</keyword>
<evidence type="ECO:0000313" key="3">
    <source>
        <dbReference type="EMBL" id="KXN66116.1"/>
    </source>
</evidence>
<feature type="compositionally biased region" description="Low complexity" evidence="1">
    <location>
        <begin position="79"/>
        <end position="116"/>
    </location>
</feature>
<evidence type="ECO:0000313" key="4">
    <source>
        <dbReference type="Proteomes" id="UP000070444"/>
    </source>
</evidence>
<feature type="chain" id="PRO_5007294074" evidence="2">
    <location>
        <begin position="20"/>
        <end position="156"/>
    </location>
</feature>
<feature type="signal peptide" evidence="2">
    <location>
        <begin position="1"/>
        <end position="19"/>
    </location>
</feature>
<feature type="compositionally biased region" description="Polar residues" evidence="1">
    <location>
        <begin position="56"/>
        <end position="73"/>
    </location>
</feature>
<reference evidence="3 4" key="1">
    <citation type="journal article" date="2015" name="Genome Biol. Evol.">
        <title>Phylogenomic analyses indicate that early fungi evolved digesting cell walls of algal ancestors of land plants.</title>
        <authorList>
            <person name="Chang Y."/>
            <person name="Wang S."/>
            <person name="Sekimoto S."/>
            <person name="Aerts A.L."/>
            <person name="Choi C."/>
            <person name="Clum A."/>
            <person name="LaButti K.M."/>
            <person name="Lindquist E.A."/>
            <person name="Yee Ngan C."/>
            <person name="Ohm R.A."/>
            <person name="Salamov A.A."/>
            <person name="Grigoriev I.V."/>
            <person name="Spatafora J.W."/>
            <person name="Berbee M.L."/>
        </authorList>
    </citation>
    <scope>NUCLEOTIDE SEQUENCE [LARGE SCALE GENOMIC DNA]</scope>
    <source>
        <strain evidence="3 4">NRRL 28638</strain>
    </source>
</reference>
<evidence type="ECO:0000256" key="1">
    <source>
        <dbReference type="SAM" id="MobiDB-lite"/>
    </source>
</evidence>
<sequence>MKLSCKLITVAALVAGIHGQQNIDLRQMQQNAMSELNKILPSGQAQSVINSLQNQLMGPTGSATTIPTQSSGKDSPAPTSTAGGDSGDGSATSTVGSSGDSSATSTTVGSGSSTSTSSSVIAFTSIQGSNGEIISPIKYSYVIAGTLFSMVGSLLI</sequence>
<accession>A0A137NTR2</accession>